<reference evidence="3 4" key="1">
    <citation type="submission" date="2024-11" db="EMBL/GenBank/DDBJ databases">
        <authorList>
            <person name="Heng Y.C."/>
            <person name="Lim A.C.H."/>
            <person name="Lee J.K.Y."/>
            <person name="Kittelmann S."/>
        </authorList>
    </citation>
    <scope>NUCLEOTIDE SEQUENCE [LARGE SCALE GENOMIC DNA]</scope>
    <source>
        <strain evidence="3 4">WILCCON 0269</strain>
    </source>
</reference>
<feature type="domain" description="HTH cro/C1-type" evidence="2">
    <location>
        <begin position="7"/>
        <end position="61"/>
    </location>
</feature>
<dbReference type="InterPro" id="IPR014710">
    <property type="entry name" value="RmlC-like_jellyroll"/>
</dbReference>
<dbReference type="Proteomes" id="UP001623660">
    <property type="component" value="Unassembled WGS sequence"/>
</dbReference>
<dbReference type="SUPFAM" id="SSF51182">
    <property type="entry name" value="RmlC-like cupins"/>
    <property type="match status" value="1"/>
</dbReference>
<keyword evidence="4" id="KW-1185">Reference proteome</keyword>
<accession>A0ABW8SKI6</accession>
<gene>
    <name evidence="3" type="ORF">ACJDU8_09150</name>
</gene>
<dbReference type="Gene3D" id="1.10.260.40">
    <property type="entry name" value="lambda repressor-like DNA-binding domains"/>
    <property type="match status" value="1"/>
</dbReference>
<dbReference type="Pfam" id="PF01381">
    <property type="entry name" value="HTH_3"/>
    <property type="match status" value="1"/>
</dbReference>
<dbReference type="RefSeq" id="WP_406791842.1">
    <property type="nucleotide sequence ID" value="NZ_JBJHZX010000011.1"/>
</dbReference>
<organism evidence="3 4">
    <name type="scientific">Candidatus Clostridium eludens</name>
    <dbReference type="NCBI Taxonomy" id="3381663"/>
    <lineage>
        <taxon>Bacteria</taxon>
        <taxon>Bacillati</taxon>
        <taxon>Bacillota</taxon>
        <taxon>Clostridia</taxon>
        <taxon>Eubacteriales</taxon>
        <taxon>Clostridiaceae</taxon>
        <taxon>Clostridium</taxon>
    </lineage>
</organism>
<dbReference type="EMBL" id="JBJHZX010000011">
    <property type="protein sequence ID" value="MFL0195726.1"/>
    <property type="molecule type" value="Genomic_DNA"/>
</dbReference>
<dbReference type="InterPro" id="IPR010982">
    <property type="entry name" value="Lambda_DNA-bd_dom_sf"/>
</dbReference>
<dbReference type="Pfam" id="PF07883">
    <property type="entry name" value="Cupin_2"/>
    <property type="match status" value="1"/>
</dbReference>
<dbReference type="PROSITE" id="PS50943">
    <property type="entry name" value="HTH_CROC1"/>
    <property type="match status" value="1"/>
</dbReference>
<dbReference type="SMART" id="SM00530">
    <property type="entry name" value="HTH_XRE"/>
    <property type="match status" value="1"/>
</dbReference>
<proteinExistence type="predicted"/>
<keyword evidence="1" id="KW-0238">DNA-binding</keyword>
<dbReference type="CDD" id="cd02209">
    <property type="entry name" value="cupin_XRE_C"/>
    <property type="match status" value="1"/>
</dbReference>
<dbReference type="InterPro" id="IPR050807">
    <property type="entry name" value="TransReg_Diox_bact_type"/>
</dbReference>
<dbReference type="InterPro" id="IPR001387">
    <property type="entry name" value="Cro/C1-type_HTH"/>
</dbReference>
<dbReference type="CDD" id="cd00093">
    <property type="entry name" value="HTH_XRE"/>
    <property type="match status" value="1"/>
</dbReference>
<dbReference type="PANTHER" id="PTHR46797:SF1">
    <property type="entry name" value="METHYLPHOSPHONATE SYNTHASE"/>
    <property type="match status" value="1"/>
</dbReference>
<dbReference type="PANTHER" id="PTHR46797">
    <property type="entry name" value="HTH-TYPE TRANSCRIPTIONAL REGULATOR"/>
    <property type="match status" value="1"/>
</dbReference>
<evidence type="ECO:0000313" key="4">
    <source>
        <dbReference type="Proteomes" id="UP001623660"/>
    </source>
</evidence>
<name>A0ABW8SKI6_9CLOT</name>
<dbReference type="SUPFAM" id="SSF47413">
    <property type="entry name" value="lambda repressor-like DNA-binding domains"/>
    <property type="match status" value="1"/>
</dbReference>
<dbReference type="Gene3D" id="2.60.120.10">
    <property type="entry name" value="Jelly Rolls"/>
    <property type="match status" value="1"/>
</dbReference>
<evidence type="ECO:0000256" key="1">
    <source>
        <dbReference type="ARBA" id="ARBA00023125"/>
    </source>
</evidence>
<evidence type="ECO:0000313" key="3">
    <source>
        <dbReference type="EMBL" id="MFL0195726.1"/>
    </source>
</evidence>
<protein>
    <submittedName>
        <fullName evidence="3">Helix-turn-helix domain-containing protein</fullName>
    </submittedName>
</protein>
<dbReference type="InterPro" id="IPR011051">
    <property type="entry name" value="RmlC_Cupin_sf"/>
</dbReference>
<comment type="caution">
    <text evidence="3">The sequence shown here is derived from an EMBL/GenBank/DDBJ whole genome shotgun (WGS) entry which is preliminary data.</text>
</comment>
<dbReference type="InterPro" id="IPR013096">
    <property type="entry name" value="Cupin_2"/>
</dbReference>
<sequence length="182" mass="20710">MNFSEKVKRMRQEKKISLQELADLSGVSKSMISKIEREEKNPTLQVAAQIAEALGTTLSALLDEPKNQDIVIIKKEDRIIYHDELTGFQRILLSPQLKTTGIEFVKNVIPHGAESHIFPPHHKGVKEYITVSKGKLTALIGDQEFKLETGDSIFFQGNNRHQFKNIGDTECHYYLIIDSYNI</sequence>
<evidence type="ECO:0000259" key="2">
    <source>
        <dbReference type="PROSITE" id="PS50943"/>
    </source>
</evidence>